<dbReference type="InterPro" id="IPR028107">
    <property type="entry name" value="Spatacsin_C_dom"/>
</dbReference>
<dbReference type="GO" id="GO:0048489">
    <property type="term" value="P:synaptic vesicle transport"/>
    <property type="evidence" value="ECO:0007669"/>
    <property type="project" value="TreeGrafter"/>
</dbReference>
<dbReference type="Ensembl" id="ENSNBRT00000024714.1">
    <property type="protein sequence ID" value="ENSNBRP00000024086.1"/>
    <property type="gene ID" value="ENSNBRG00000018216.1"/>
</dbReference>
<dbReference type="GO" id="GO:0005737">
    <property type="term" value="C:cytoplasm"/>
    <property type="evidence" value="ECO:0007669"/>
    <property type="project" value="TreeGrafter"/>
</dbReference>
<dbReference type="GO" id="GO:0007409">
    <property type="term" value="P:axonogenesis"/>
    <property type="evidence" value="ECO:0007669"/>
    <property type="project" value="TreeGrafter"/>
</dbReference>
<accession>A0A3Q4HPH8</accession>
<reference evidence="2" key="1">
    <citation type="submission" date="2025-08" db="UniProtKB">
        <authorList>
            <consortium name="Ensembl"/>
        </authorList>
    </citation>
    <scope>IDENTIFICATION</scope>
</reference>
<dbReference type="Bgee" id="ENSNBRG00000018216">
    <property type="expression patterns" value="Expressed in blood and 7 other cell types or tissues"/>
</dbReference>
<proteinExistence type="predicted"/>
<dbReference type="GO" id="GO:0045202">
    <property type="term" value="C:synapse"/>
    <property type="evidence" value="ECO:0007669"/>
    <property type="project" value="TreeGrafter"/>
</dbReference>
<dbReference type="GeneTree" id="ENSGT00390000016791"/>
<dbReference type="AlphaFoldDB" id="A0A3Q4HPH8"/>
<dbReference type="PANTHER" id="PTHR13650:SF0">
    <property type="entry name" value="SPATACSIN"/>
    <property type="match status" value="1"/>
</dbReference>
<reference evidence="2" key="2">
    <citation type="submission" date="2025-09" db="UniProtKB">
        <authorList>
            <consortium name="Ensembl"/>
        </authorList>
    </citation>
    <scope>IDENTIFICATION</scope>
</reference>
<dbReference type="InterPro" id="IPR028103">
    <property type="entry name" value="Spatacsin"/>
</dbReference>
<dbReference type="Proteomes" id="UP000261580">
    <property type="component" value="Unassembled WGS sequence"/>
</dbReference>
<evidence type="ECO:0000313" key="3">
    <source>
        <dbReference type="Proteomes" id="UP000261580"/>
    </source>
</evidence>
<dbReference type="GO" id="GO:0008088">
    <property type="term" value="P:axo-dendritic transport"/>
    <property type="evidence" value="ECO:0007669"/>
    <property type="project" value="TreeGrafter"/>
</dbReference>
<protein>
    <submittedName>
        <fullName evidence="2">SPG11 vesicle trafficking associated, spatacsin</fullName>
    </submittedName>
</protein>
<dbReference type="GO" id="GO:0007268">
    <property type="term" value="P:chemical synaptic transmission"/>
    <property type="evidence" value="ECO:0007669"/>
    <property type="project" value="TreeGrafter"/>
</dbReference>
<organism evidence="2 3">
    <name type="scientific">Neolamprologus brichardi</name>
    <name type="common">Fairy cichlid</name>
    <name type="synonym">Lamprologus brichardi</name>
    <dbReference type="NCBI Taxonomy" id="32507"/>
    <lineage>
        <taxon>Eukaryota</taxon>
        <taxon>Metazoa</taxon>
        <taxon>Chordata</taxon>
        <taxon>Craniata</taxon>
        <taxon>Vertebrata</taxon>
        <taxon>Euteleostomi</taxon>
        <taxon>Actinopterygii</taxon>
        <taxon>Neopterygii</taxon>
        <taxon>Teleostei</taxon>
        <taxon>Neoteleostei</taxon>
        <taxon>Acanthomorphata</taxon>
        <taxon>Ovalentaria</taxon>
        <taxon>Cichlomorphae</taxon>
        <taxon>Cichliformes</taxon>
        <taxon>Cichlidae</taxon>
        <taxon>African cichlids</taxon>
        <taxon>Pseudocrenilabrinae</taxon>
        <taxon>Lamprologini</taxon>
        <taxon>Neolamprologus</taxon>
    </lineage>
</organism>
<dbReference type="Pfam" id="PF14649">
    <property type="entry name" value="Spatacsin_C"/>
    <property type="match status" value="1"/>
</dbReference>
<dbReference type="GO" id="GO:0030424">
    <property type="term" value="C:axon"/>
    <property type="evidence" value="ECO:0007669"/>
    <property type="project" value="TreeGrafter"/>
</dbReference>
<name>A0A3Q4HPH8_NEOBR</name>
<feature type="domain" description="Spatacsin C-terminal" evidence="1">
    <location>
        <begin position="368"/>
        <end position="498"/>
    </location>
</feature>
<dbReference type="GO" id="GO:0030425">
    <property type="term" value="C:dendrite"/>
    <property type="evidence" value="ECO:0007669"/>
    <property type="project" value="TreeGrafter"/>
</dbReference>
<dbReference type="PANTHER" id="PTHR13650">
    <property type="entry name" value="SPATACSIN"/>
    <property type="match status" value="1"/>
</dbReference>
<evidence type="ECO:0000259" key="1">
    <source>
        <dbReference type="Pfam" id="PF14649"/>
    </source>
</evidence>
<sequence length="552" mass="62163">VCVCVCVRSSYEAQHPLQVHKHQSLSNIYVRFFLQVRSLAAQFGPTLQAHLSLAFQDLQVYCKKSCDSDEQHSVLRTEEAASGSPERPGEMFQALLQSQEEPAPCRYLLQEAVVQRCPTLAVLAACMQGAELLPCLCVWVLTSVDDVTAEEATSHLAQAPQHHEWTLHDLSIIWKTLLGRSLARPLLRGFELFQKDCPLVLVLRMFELCCDYRNFAEAKSKLLDFQRTLILRNGGPAPPGGLPLQWVESQASVLLLTMLQRCSSQYDIHRLLQLLADVDKLLKSNGPDFRKLNQLSQLLQGSEVSISPRLLQSSSPSVQQEEFQATVDALQARGCYSRARQVAQLAGLPVHRLLLSQVHTRIHEASRVCLITPELKSSLVKVLGLLKDAAESFSKDSCVRQATRCIRTAKLVALQLHFLNQGSDLRIINLRPAELLSAAMALPRCYQVFVVSEAYGYSPDWAEILYQKVVLHGDFGYLEELKRHRPLTSALFEDIFKNQNVTVTSNVKRLLTYCDDVYSRYRLAYQQNLHDITKMLLQDAKTSSYLSDRLGS</sequence>
<evidence type="ECO:0000313" key="2">
    <source>
        <dbReference type="Ensembl" id="ENSNBRP00000024086.1"/>
    </source>
</evidence>
<keyword evidence="3" id="KW-1185">Reference proteome</keyword>